<dbReference type="EMBL" id="JAUSRR010000003">
    <property type="protein sequence ID" value="MDP9923307.1"/>
    <property type="molecule type" value="Genomic_DNA"/>
</dbReference>
<name>A0AAW8DVE8_9BURK</name>
<proteinExistence type="predicted"/>
<organism evidence="1 2">
    <name type="scientific">Variovorax boronicumulans</name>
    <dbReference type="NCBI Taxonomy" id="436515"/>
    <lineage>
        <taxon>Bacteria</taxon>
        <taxon>Pseudomonadati</taxon>
        <taxon>Pseudomonadota</taxon>
        <taxon>Betaproteobacteria</taxon>
        <taxon>Burkholderiales</taxon>
        <taxon>Comamonadaceae</taxon>
        <taxon>Variovorax</taxon>
    </lineage>
</organism>
<dbReference type="RefSeq" id="WP_307636827.1">
    <property type="nucleotide sequence ID" value="NZ_JAUSRR010000003.1"/>
</dbReference>
<accession>A0AAW8DVE8</accession>
<dbReference type="AlphaFoldDB" id="A0AAW8DVE8"/>
<evidence type="ECO:0000313" key="2">
    <source>
        <dbReference type="Proteomes" id="UP001244295"/>
    </source>
</evidence>
<evidence type="ECO:0000313" key="1">
    <source>
        <dbReference type="EMBL" id="MDP9923307.1"/>
    </source>
</evidence>
<gene>
    <name evidence="1" type="ORF">J2W25_002328</name>
</gene>
<reference evidence="1" key="1">
    <citation type="submission" date="2023-07" db="EMBL/GenBank/DDBJ databases">
        <title>Sorghum-associated microbial communities from plants grown in Nebraska, USA.</title>
        <authorList>
            <person name="Schachtman D."/>
        </authorList>
    </citation>
    <scope>NUCLEOTIDE SEQUENCE</scope>
    <source>
        <strain evidence="1">DS2795</strain>
    </source>
</reference>
<protein>
    <submittedName>
        <fullName evidence="1">Uncharacterized protein</fullName>
    </submittedName>
</protein>
<sequence>MKTPPSMPDAAIFSRSNSIVAGQGRIEREDLTVQCIESASCLRGADDDLLALHVIADRPVPSEGQWQKVECAGPRRLICLTGPLPGHPRRRRITH</sequence>
<comment type="caution">
    <text evidence="1">The sequence shown here is derived from an EMBL/GenBank/DDBJ whole genome shotgun (WGS) entry which is preliminary data.</text>
</comment>
<dbReference type="Proteomes" id="UP001244295">
    <property type="component" value="Unassembled WGS sequence"/>
</dbReference>